<evidence type="ECO:0000256" key="1">
    <source>
        <dbReference type="ARBA" id="ARBA00004141"/>
    </source>
</evidence>
<keyword evidence="4" id="KW-0050">Antiport</keyword>
<evidence type="ECO:0000256" key="2">
    <source>
        <dbReference type="ARBA" id="ARBA00005551"/>
    </source>
</evidence>
<feature type="transmembrane region" description="Helical" evidence="10">
    <location>
        <begin position="173"/>
        <end position="193"/>
    </location>
</feature>
<keyword evidence="13" id="KW-1185">Reference proteome</keyword>
<reference evidence="13" key="1">
    <citation type="submission" date="2016-10" db="EMBL/GenBank/DDBJ databases">
        <authorList>
            <person name="Varghese N."/>
            <person name="Submissions S."/>
        </authorList>
    </citation>
    <scope>NUCLEOTIDE SEQUENCE [LARGE SCALE GENOMIC DNA]</scope>
    <source>
        <strain evidence="13">KPR-1</strain>
    </source>
</reference>
<evidence type="ECO:0000313" key="13">
    <source>
        <dbReference type="Proteomes" id="UP000199288"/>
    </source>
</evidence>
<feature type="transmembrane region" description="Helical" evidence="10">
    <location>
        <begin position="6"/>
        <end position="25"/>
    </location>
</feature>
<evidence type="ECO:0000313" key="12">
    <source>
        <dbReference type="EMBL" id="SEA36553.1"/>
    </source>
</evidence>
<feature type="transmembrane region" description="Helical" evidence="10">
    <location>
        <begin position="218"/>
        <end position="235"/>
    </location>
</feature>
<dbReference type="InterPro" id="IPR038770">
    <property type="entry name" value="Na+/solute_symporter_sf"/>
</dbReference>
<feature type="transmembrane region" description="Helical" evidence="10">
    <location>
        <begin position="299"/>
        <end position="316"/>
    </location>
</feature>
<sequence>MEVFTSLLAITLISLVAPLIAHIIPNRVVPEAVLLILFGLLIGPHGFGWAQLGPEVHMLSELGLAFLFLLAGYEVDLDDLRSGHGMRASAAWLISFGLAFAVVGLRLDKPLGSMEVIAVAIAMTSTALGTLLPILKERGIANTAVGRIVMTHGTIGELFPIIAIAVLLSSTSIVSSLGVLVIFALSATLLFIIPKKARSWGLKVVDVIHMKAEGTAQTTVRVTVVLLVALTTLAVQFDLDLVLGAFAAGIIVRQLLPSGRHELDQKLDGLAYGFFIPLFFVVSGMGIDVAAVAQQPTSLLFFLVALLVVRGLPVFLSTRGQRPGHLPLTLGERARIGLYSTTALPIIVAVTHVAVGAKAMSTTTQSVLILAGACSVLLMPLLAAITQSRTRTSDLDPDDPEDIGGSALVIEKATGREGEAGTR</sequence>
<feature type="transmembrane region" description="Helical" evidence="10">
    <location>
        <begin position="270"/>
        <end position="293"/>
    </location>
</feature>
<comment type="similarity">
    <text evidence="2">Belongs to the monovalent cation:proton antiporter 2 (CPA2) transporter (TC 2.A.37) family.</text>
</comment>
<dbReference type="RefSeq" id="WP_092564221.1">
    <property type="nucleotide sequence ID" value="NZ_FNQV01000008.1"/>
</dbReference>
<feature type="transmembrane region" description="Helical" evidence="10">
    <location>
        <begin position="367"/>
        <end position="385"/>
    </location>
</feature>
<keyword evidence="6 10" id="KW-1133">Transmembrane helix</keyword>
<feature type="transmembrane region" description="Helical" evidence="10">
    <location>
        <begin position="336"/>
        <end position="355"/>
    </location>
</feature>
<feature type="region of interest" description="Disordered" evidence="9">
    <location>
        <begin position="390"/>
        <end position="423"/>
    </location>
</feature>
<dbReference type="EMBL" id="FNQV01000008">
    <property type="protein sequence ID" value="SEA36553.1"/>
    <property type="molecule type" value="Genomic_DNA"/>
</dbReference>
<feature type="compositionally biased region" description="Basic and acidic residues" evidence="9">
    <location>
        <begin position="413"/>
        <end position="423"/>
    </location>
</feature>
<keyword evidence="3" id="KW-0813">Transport</keyword>
<gene>
    <name evidence="12" type="ORF">SAMN02910418_01428</name>
</gene>
<feature type="transmembrane region" description="Helical" evidence="10">
    <location>
        <begin position="116"/>
        <end position="135"/>
    </location>
</feature>
<dbReference type="InterPro" id="IPR006153">
    <property type="entry name" value="Cation/H_exchanger_TM"/>
</dbReference>
<feature type="transmembrane region" description="Helical" evidence="10">
    <location>
        <begin position="32"/>
        <end position="50"/>
    </location>
</feature>
<dbReference type="PANTHER" id="PTHR43562:SF1">
    <property type="entry name" value="NA(+)_H(+) ANTIPORTER YJBQ-RELATED"/>
    <property type="match status" value="1"/>
</dbReference>
<organism evidence="12 13">
    <name type="scientific">Bowdeniella nasicola</name>
    <dbReference type="NCBI Taxonomy" id="208480"/>
    <lineage>
        <taxon>Bacteria</taxon>
        <taxon>Bacillati</taxon>
        <taxon>Actinomycetota</taxon>
        <taxon>Actinomycetes</taxon>
        <taxon>Actinomycetales</taxon>
        <taxon>Actinomycetaceae</taxon>
        <taxon>Bowdeniella</taxon>
    </lineage>
</organism>
<evidence type="ECO:0000256" key="10">
    <source>
        <dbReference type="SAM" id="Phobius"/>
    </source>
</evidence>
<evidence type="ECO:0000256" key="8">
    <source>
        <dbReference type="ARBA" id="ARBA00023136"/>
    </source>
</evidence>
<feature type="transmembrane region" description="Helical" evidence="10">
    <location>
        <begin position="85"/>
        <end position="104"/>
    </location>
</feature>
<name>A0A1H4AKS1_9ACTO</name>
<dbReference type="GO" id="GO:0016020">
    <property type="term" value="C:membrane"/>
    <property type="evidence" value="ECO:0007669"/>
    <property type="project" value="UniProtKB-SubCell"/>
</dbReference>
<dbReference type="GO" id="GO:1902600">
    <property type="term" value="P:proton transmembrane transport"/>
    <property type="evidence" value="ECO:0007669"/>
    <property type="project" value="InterPro"/>
</dbReference>
<dbReference type="Proteomes" id="UP000199288">
    <property type="component" value="Unassembled WGS sequence"/>
</dbReference>
<evidence type="ECO:0000256" key="4">
    <source>
        <dbReference type="ARBA" id="ARBA00022449"/>
    </source>
</evidence>
<dbReference type="PANTHER" id="PTHR43562">
    <property type="entry name" value="NAPA-TYPE SODIUM/HYDROGEN ANTIPORTER"/>
    <property type="match status" value="1"/>
</dbReference>
<comment type="subcellular location">
    <subcellularLocation>
        <location evidence="1">Membrane</location>
        <topology evidence="1">Multi-pass membrane protein</topology>
    </subcellularLocation>
</comment>
<feature type="transmembrane region" description="Helical" evidence="10">
    <location>
        <begin position="147"/>
        <end position="167"/>
    </location>
</feature>
<accession>A0A1H4AKS1</accession>
<keyword evidence="5 10" id="KW-0812">Transmembrane</keyword>
<evidence type="ECO:0000259" key="11">
    <source>
        <dbReference type="Pfam" id="PF00999"/>
    </source>
</evidence>
<dbReference type="GO" id="GO:0015297">
    <property type="term" value="F:antiporter activity"/>
    <property type="evidence" value="ECO:0007669"/>
    <property type="project" value="UniProtKB-KW"/>
</dbReference>
<evidence type="ECO:0000256" key="5">
    <source>
        <dbReference type="ARBA" id="ARBA00022692"/>
    </source>
</evidence>
<proteinExistence type="inferred from homology"/>
<dbReference type="AlphaFoldDB" id="A0A1H4AKS1"/>
<protein>
    <submittedName>
        <fullName evidence="12">Transporter, CPA2 family</fullName>
    </submittedName>
</protein>
<keyword evidence="8 10" id="KW-0472">Membrane</keyword>
<evidence type="ECO:0000256" key="7">
    <source>
        <dbReference type="ARBA" id="ARBA00023065"/>
    </source>
</evidence>
<dbReference type="OrthoDB" id="9793589at2"/>
<feature type="transmembrane region" description="Helical" evidence="10">
    <location>
        <begin position="56"/>
        <end position="73"/>
    </location>
</feature>
<evidence type="ECO:0000256" key="9">
    <source>
        <dbReference type="SAM" id="MobiDB-lite"/>
    </source>
</evidence>
<feature type="domain" description="Cation/H+ exchanger transmembrane" evidence="11">
    <location>
        <begin position="12"/>
        <end position="382"/>
    </location>
</feature>
<keyword evidence="7" id="KW-0406">Ion transport</keyword>
<evidence type="ECO:0000256" key="3">
    <source>
        <dbReference type="ARBA" id="ARBA00022448"/>
    </source>
</evidence>
<dbReference type="Gene3D" id="1.20.1530.20">
    <property type="match status" value="1"/>
</dbReference>
<evidence type="ECO:0000256" key="6">
    <source>
        <dbReference type="ARBA" id="ARBA00022989"/>
    </source>
</evidence>
<dbReference type="Pfam" id="PF00999">
    <property type="entry name" value="Na_H_Exchanger"/>
    <property type="match status" value="1"/>
</dbReference>